<feature type="domain" description="Spermatogenesis-associated protein 6 N-terminal" evidence="3">
    <location>
        <begin position="10"/>
        <end position="146"/>
    </location>
</feature>
<dbReference type="InterPro" id="IPR032732">
    <property type="entry name" value="SPATA6_N"/>
</dbReference>
<protein>
    <recommendedName>
        <fullName evidence="3">Spermatogenesis-associated protein 6 N-terminal domain-containing protein</fullName>
    </recommendedName>
</protein>
<dbReference type="Pfam" id="PF14909">
    <property type="entry name" value="SPATA6"/>
    <property type="match status" value="1"/>
</dbReference>
<dbReference type="GO" id="GO:0032027">
    <property type="term" value="F:myosin light chain binding"/>
    <property type="evidence" value="ECO:0007669"/>
    <property type="project" value="InterPro"/>
</dbReference>
<comment type="caution">
    <text evidence="4">The sequence shown here is derived from an EMBL/GenBank/DDBJ whole genome shotgun (WGS) entry which is preliminary data.</text>
</comment>
<proteinExistence type="inferred from homology"/>
<dbReference type="AlphaFoldDB" id="A0A8S1C8N8"/>
<evidence type="ECO:0000313" key="4">
    <source>
        <dbReference type="EMBL" id="CAB3364681.1"/>
    </source>
</evidence>
<comment type="similarity">
    <text evidence="1">Belongs to the SPATA6 family.</text>
</comment>
<dbReference type="GO" id="GO:0120212">
    <property type="term" value="C:sperm head-tail coupling apparatus"/>
    <property type="evidence" value="ECO:0007669"/>
    <property type="project" value="InterPro"/>
</dbReference>
<dbReference type="InterPro" id="IPR042769">
    <property type="entry name" value="SPATA6_fam"/>
</dbReference>
<evidence type="ECO:0000259" key="3">
    <source>
        <dbReference type="Pfam" id="PF14909"/>
    </source>
</evidence>
<dbReference type="GO" id="GO:0007283">
    <property type="term" value="P:spermatogenesis"/>
    <property type="evidence" value="ECO:0007669"/>
    <property type="project" value="InterPro"/>
</dbReference>
<dbReference type="PANTHER" id="PTHR16435:SF6">
    <property type="entry name" value="IP09370P"/>
    <property type="match status" value="1"/>
</dbReference>
<name>A0A8S1C8N8_9INSE</name>
<dbReference type="OrthoDB" id="5963614at2759"/>
<accession>A0A8S1C8N8</accession>
<dbReference type="EMBL" id="CADEPI010000017">
    <property type="protein sequence ID" value="CAB3364681.1"/>
    <property type="molecule type" value="Genomic_DNA"/>
</dbReference>
<dbReference type="PANTHER" id="PTHR16435">
    <property type="entry name" value="SPERMATOGENESIS-ASSOCIATED PROTEIN 6 SPATA6"/>
    <property type="match status" value="1"/>
</dbReference>
<keyword evidence="5" id="KW-1185">Reference proteome</keyword>
<sequence length="292" mass="32712">MSHQHLKVNVRLQVLKVNSPGMCRAGGKGDLLLHLWIMDRTYRTASLPASFPLHFNQTFNISKVYDATDLFSLHSRLASEFIRLELQESAPGLRSIAIFKSALVSLLFPESGSLSSAPITTLQMQPLCHFPGLLGPDIEVSTRVCIQQVTEPSPHSFCMPLKKIPSVAISPCRQVKFGNRCSKLSCLDCVHNKTHKPPFVVRHVDSDILHYSKTPSPCKIRNKRSTYQSELSSGAEDFHPEILSDCKCSVCRLYEQYFGKSYPQHCGNDDDEGFADLTQSSECCCYFRHNSA</sequence>
<evidence type="ECO:0000256" key="2">
    <source>
        <dbReference type="ARBA" id="ARBA00022553"/>
    </source>
</evidence>
<reference evidence="4 5" key="1">
    <citation type="submission" date="2020-04" db="EMBL/GenBank/DDBJ databases">
        <authorList>
            <person name="Alioto T."/>
            <person name="Alioto T."/>
            <person name="Gomez Garrido J."/>
        </authorList>
    </citation>
    <scope>NUCLEOTIDE SEQUENCE [LARGE SCALE GENOMIC DNA]</scope>
</reference>
<organism evidence="4 5">
    <name type="scientific">Cloeon dipterum</name>
    <dbReference type="NCBI Taxonomy" id="197152"/>
    <lineage>
        <taxon>Eukaryota</taxon>
        <taxon>Metazoa</taxon>
        <taxon>Ecdysozoa</taxon>
        <taxon>Arthropoda</taxon>
        <taxon>Hexapoda</taxon>
        <taxon>Insecta</taxon>
        <taxon>Pterygota</taxon>
        <taxon>Palaeoptera</taxon>
        <taxon>Ephemeroptera</taxon>
        <taxon>Pisciforma</taxon>
        <taxon>Baetidae</taxon>
        <taxon>Cloeon</taxon>
    </lineage>
</organism>
<dbReference type="Proteomes" id="UP000494165">
    <property type="component" value="Unassembled WGS sequence"/>
</dbReference>
<evidence type="ECO:0000313" key="5">
    <source>
        <dbReference type="Proteomes" id="UP000494165"/>
    </source>
</evidence>
<gene>
    <name evidence="4" type="ORF">CLODIP_2_CD03616</name>
</gene>
<keyword evidence="2" id="KW-0597">Phosphoprotein</keyword>
<evidence type="ECO:0000256" key="1">
    <source>
        <dbReference type="ARBA" id="ARBA00006215"/>
    </source>
</evidence>